<dbReference type="OrthoDB" id="937739at2"/>
<evidence type="ECO:0000256" key="1">
    <source>
        <dbReference type="SAM" id="SignalP"/>
    </source>
</evidence>
<feature type="signal peptide" evidence="1">
    <location>
        <begin position="1"/>
        <end position="21"/>
    </location>
</feature>
<evidence type="ECO:0000313" key="4">
    <source>
        <dbReference type="Proteomes" id="UP000310314"/>
    </source>
</evidence>
<keyword evidence="1" id="KW-0732">Signal</keyword>
<proteinExistence type="predicted"/>
<dbReference type="Pfam" id="PF13349">
    <property type="entry name" value="DUF4097"/>
    <property type="match status" value="1"/>
</dbReference>
<dbReference type="RefSeq" id="WP_138656254.1">
    <property type="nucleotide sequence ID" value="NZ_VATY01000001.1"/>
</dbReference>
<reference evidence="3 4" key="1">
    <citation type="submission" date="2019-05" db="EMBL/GenBank/DDBJ databases">
        <authorList>
            <person name="Zhang J.-Y."/>
            <person name="Feg X."/>
            <person name="Du Z.-J."/>
        </authorList>
    </citation>
    <scope>NUCLEOTIDE SEQUENCE [LARGE SCALE GENOMIC DNA]</scope>
    <source>
        <strain evidence="3 4">RZ26</strain>
    </source>
</reference>
<comment type="caution">
    <text evidence="3">The sequence shown here is derived from an EMBL/GenBank/DDBJ whole genome shotgun (WGS) entry which is preliminary data.</text>
</comment>
<keyword evidence="4" id="KW-1185">Reference proteome</keyword>
<sequence>MKTVKTIMMLLVFLCCSLSIAQKSNETITEELNFSSKSDKNMLVVKNINGPIKVEGYDGNSVKIVAEKSISAKRESYLQEGKQEIQIKMEELDNKIYVYVETPNNDFNTAKGRYENSRNNRWTRLNYRFEVGFIVKVPKYISVELSTMNDGDIYAKEVQGDEIIVSNLNGAITLDNIAGKTDVNALNKDINITYYRNPIGDSKYHSLNGDVNVTFKDNLNADVSFKSLNGDLYTNYDTTALKPDLIKTKTKNGKGIKFNLSANQSYRIGKGGIKLDFNLLNGDATLKK</sequence>
<dbReference type="AlphaFoldDB" id="A0A5S3PTJ6"/>
<protein>
    <recommendedName>
        <fullName evidence="2">DUF4097 domain-containing protein</fullName>
    </recommendedName>
</protein>
<evidence type="ECO:0000313" key="3">
    <source>
        <dbReference type="EMBL" id="TMM58321.1"/>
    </source>
</evidence>
<evidence type="ECO:0000259" key="2">
    <source>
        <dbReference type="Pfam" id="PF13349"/>
    </source>
</evidence>
<feature type="chain" id="PRO_5024458536" description="DUF4097 domain-containing protein" evidence="1">
    <location>
        <begin position="22"/>
        <end position="288"/>
    </location>
</feature>
<gene>
    <name evidence="3" type="ORF">FEE95_02510</name>
</gene>
<organism evidence="3 4">
    <name type="scientific">Maribacter algarum</name>
    <name type="common">ex Zhang et al. 2020</name>
    <dbReference type="NCBI Taxonomy" id="2578118"/>
    <lineage>
        <taxon>Bacteria</taxon>
        <taxon>Pseudomonadati</taxon>
        <taxon>Bacteroidota</taxon>
        <taxon>Flavobacteriia</taxon>
        <taxon>Flavobacteriales</taxon>
        <taxon>Flavobacteriaceae</taxon>
        <taxon>Maribacter</taxon>
    </lineage>
</organism>
<accession>A0A5S3PTJ6</accession>
<dbReference type="Proteomes" id="UP000310314">
    <property type="component" value="Unassembled WGS sequence"/>
</dbReference>
<name>A0A5S3PTJ6_9FLAO</name>
<feature type="domain" description="DUF4097" evidence="2">
    <location>
        <begin position="148"/>
        <end position="254"/>
    </location>
</feature>
<dbReference type="InterPro" id="IPR025164">
    <property type="entry name" value="Toastrack_DUF4097"/>
</dbReference>
<dbReference type="EMBL" id="VATY01000001">
    <property type="protein sequence ID" value="TMM58321.1"/>
    <property type="molecule type" value="Genomic_DNA"/>
</dbReference>